<keyword evidence="1" id="KW-0812">Transmembrane</keyword>
<dbReference type="NCBIfam" id="NF041646">
    <property type="entry name" value="VC0807_fam"/>
    <property type="match status" value="1"/>
</dbReference>
<dbReference type="EMBL" id="WMEY01000002">
    <property type="protein sequence ID" value="MYL63460.1"/>
    <property type="molecule type" value="Genomic_DNA"/>
</dbReference>
<feature type="transmembrane region" description="Helical" evidence="1">
    <location>
        <begin position="31"/>
        <end position="50"/>
    </location>
</feature>
<sequence>MQKNIIIYDLIFYIIFPILIFNVLQDYIGDYYAMLISSIPGVIYSSIRFVMLKKVNFFGVFIITNLAIGTLIDVLSGSAIQLLWNNIYYSYFVGGFFILSVVIKKPIFLYFSLDFVEMQGQGRDKMKELFYQRKILLIFNLITLGFAFRDILLATIKIWLVSEYGVDAFDKGIVIRQLLSWTLTGISIYGFIYISKLLNSTDDQTKEESI</sequence>
<evidence type="ECO:0008006" key="4">
    <source>
        <dbReference type="Google" id="ProtNLM"/>
    </source>
</evidence>
<dbReference type="Proteomes" id="UP000447833">
    <property type="component" value="Unassembled WGS sequence"/>
</dbReference>
<feature type="transmembrane region" description="Helical" evidence="1">
    <location>
        <begin position="173"/>
        <end position="194"/>
    </location>
</feature>
<dbReference type="RefSeq" id="WP_160919053.1">
    <property type="nucleotide sequence ID" value="NZ_WMEY01000002.1"/>
</dbReference>
<accession>A0A845EY21</accession>
<gene>
    <name evidence="2" type="ORF">GLW07_08850</name>
</gene>
<reference evidence="2 3" key="1">
    <citation type="submission" date="2019-11" db="EMBL/GenBank/DDBJ databases">
        <title>Genome sequences of 17 halophilic strains isolated from different environments.</title>
        <authorList>
            <person name="Furrow R.E."/>
        </authorList>
    </citation>
    <scope>NUCLEOTIDE SEQUENCE [LARGE SCALE GENOMIC DNA]</scope>
    <source>
        <strain evidence="2 3">22506_14_FS</strain>
    </source>
</reference>
<organism evidence="2 3">
    <name type="scientific">Guptibacillus hwajinpoensis</name>
    <dbReference type="NCBI Taxonomy" id="208199"/>
    <lineage>
        <taxon>Bacteria</taxon>
        <taxon>Bacillati</taxon>
        <taxon>Bacillota</taxon>
        <taxon>Bacilli</taxon>
        <taxon>Bacillales</taxon>
        <taxon>Guptibacillaceae</taxon>
        <taxon>Guptibacillus</taxon>
    </lineage>
</organism>
<evidence type="ECO:0000313" key="2">
    <source>
        <dbReference type="EMBL" id="MYL63460.1"/>
    </source>
</evidence>
<feature type="transmembrane region" description="Helical" evidence="1">
    <location>
        <begin position="7"/>
        <end position="25"/>
    </location>
</feature>
<protein>
    <recommendedName>
        <fullName evidence="4">DUF3159 domain-containing protein</fullName>
    </recommendedName>
</protein>
<proteinExistence type="predicted"/>
<name>A0A845EY21_9BACL</name>
<evidence type="ECO:0000256" key="1">
    <source>
        <dbReference type="SAM" id="Phobius"/>
    </source>
</evidence>
<feature type="transmembrane region" description="Helical" evidence="1">
    <location>
        <begin position="57"/>
        <end position="82"/>
    </location>
</feature>
<feature type="transmembrane region" description="Helical" evidence="1">
    <location>
        <begin position="134"/>
        <end position="161"/>
    </location>
</feature>
<dbReference type="AlphaFoldDB" id="A0A845EY21"/>
<feature type="transmembrane region" description="Helical" evidence="1">
    <location>
        <begin position="88"/>
        <end position="113"/>
    </location>
</feature>
<keyword evidence="1" id="KW-0472">Membrane</keyword>
<comment type="caution">
    <text evidence="2">The sequence shown here is derived from an EMBL/GenBank/DDBJ whole genome shotgun (WGS) entry which is preliminary data.</text>
</comment>
<evidence type="ECO:0000313" key="3">
    <source>
        <dbReference type="Proteomes" id="UP000447833"/>
    </source>
</evidence>
<keyword evidence="1" id="KW-1133">Transmembrane helix</keyword>